<gene>
    <name evidence="3" type="ORF">IM811_006373</name>
</gene>
<keyword evidence="2" id="KW-1133">Transmembrane helix</keyword>
<feature type="transmembrane region" description="Helical" evidence="2">
    <location>
        <begin position="77"/>
        <end position="95"/>
    </location>
</feature>
<evidence type="ECO:0000256" key="2">
    <source>
        <dbReference type="SAM" id="Phobius"/>
    </source>
</evidence>
<dbReference type="EMBL" id="JADCTT010000017">
    <property type="protein sequence ID" value="KAF9743282.1"/>
    <property type="molecule type" value="Genomic_DNA"/>
</dbReference>
<reference evidence="3" key="1">
    <citation type="submission" date="2020-10" db="EMBL/GenBank/DDBJ databases">
        <title>High-Quality Genome Resource of Clonostachys rosea strain S41 by Oxford Nanopore Long-Read Sequencing.</title>
        <authorList>
            <person name="Wang H."/>
        </authorList>
    </citation>
    <scope>NUCLEOTIDE SEQUENCE</scope>
    <source>
        <strain evidence="3">S41</strain>
    </source>
</reference>
<protein>
    <submittedName>
        <fullName evidence="3">Uncharacterized protein</fullName>
    </submittedName>
</protein>
<keyword evidence="2" id="KW-0472">Membrane</keyword>
<name>A0A8H7K2C6_BIOOC</name>
<comment type="caution">
    <text evidence="3">The sequence shown here is derived from an EMBL/GenBank/DDBJ whole genome shotgun (WGS) entry which is preliminary data.</text>
</comment>
<evidence type="ECO:0000256" key="1">
    <source>
        <dbReference type="SAM" id="MobiDB-lite"/>
    </source>
</evidence>
<dbReference type="Proteomes" id="UP000616885">
    <property type="component" value="Unassembled WGS sequence"/>
</dbReference>
<feature type="region of interest" description="Disordered" evidence="1">
    <location>
        <begin position="36"/>
        <end position="58"/>
    </location>
</feature>
<evidence type="ECO:0000313" key="4">
    <source>
        <dbReference type="Proteomes" id="UP000616885"/>
    </source>
</evidence>
<organism evidence="3 4">
    <name type="scientific">Bionectria ochroleuca</name>
    <name type="common">Gliocladium roseum</name>
    <dbReference type="NCBI Taxonomy" id="29856"/>
    <lineage>
        <taxon>Eukaryota</taxon>
        <taxon>Fungi</taxon>
        <taxon>Dikarya</taxon>
        <taxon>Ascomycota</taxon>
        <taxon>Pezizomycotina</taxon>
        <taxon>Sordariomycetes</taxon>
        <taxon>Hypocreomycetidae</taxon>
        <taxon>Hypocreales</taxon>
        <taxon>Bionectriaceae</taxon>
        <taxon>Clonostachys</taxon>
    </lineage>
</organism>
<accession>A0A8H7K2C6</accession>
<evidence type="ECO:0000313" key="3">
    <source>
        <dbReference type="EMBL" id="KAF9743282.1"/>
    </source>
</evidence>
<proteinExistence type="predicted"/>
<dbReference type="AlphaFoldDB" id="A0A8H7K2C6"/>
<sequence length="113" mass="12736">MNRNLISLTRATIRNSSRITTKRAPIQHRLLSTCAPRLNGQNGSQKQADDRKNNNGDIEMPSFSLSSLGLSSKNMKILVLGIISIFGTIETWFWCKAIWRWWKGSETEAVAAE</sequence>
<keyword evidence="2" id="KW-0812">Transmembrane</keyword>